<dbReference type="EMBL" id="JBHSFQ010000053">
    <property type="protein sequence ID" value="MFC4565923.1"/>
    <property type="molecule type" value="Genomic_DNA"/>
</dbReference>
<accession>A0ABV9E5H2</accession>
<keyword evidence="2" id="KW-1185">Reference proteome</keyword>
<organism evidence="1 2">
    <name type="scientific">Nocardiopsis mangrovi</name>
    <dbReference type="NCBI Taxonomy" id="1179818"/>
    <lineage>
        <taxon>Bacteria</taxon>
        <taxon>Bacillati</taxon>
        <taxon>Actinomycetota</taxon>
        <taxon>Actinomycetes</taxon>
        <taxon>Streptosporangiales</taxon>
        <taxon>Nocardiopsidaceae</taxon>
        <taxon>Nocardiopsis</taxon>
    </lineage>
</organism>
<sequence length="117" mass="12789">MPGDSMYVRPDSMRDNALKMDEAADLVRKILADHDDRVAALRDAAWGHGDEIADIGKEKFDPGNEQISEGGTALEGALRKLTDSTINSAGIFRDNEMENTDISYDLANNLPGNGPRR</sequence>
<evidence type="ECO:0008006" key="3">
    <source>
        <dbReference type="Google" id="ProtNLM"/>
    </source>
</evidence>
<gene>
    <name evidence="1" type="ORF">ACFO4E_29060</name>
</gene>
<dbReference type="Proteomes" id="UP001595923">
    <property type="component" value="Unassembled WGS sequence"/>
</dbReference>
<comment type="caution">
    <text evidence="1">The sequence shown here is derived from an EMBL/GenBank/DDBJ whole genome shotgun (WGS) entry which is preliminary data.</text>
</comment>
<reference evidence="2" key="1">
    <citation type="journal article" date="2019" name="Int. J. Syst. Evol. Microbiol.">
        <title>The Global Catalogue of Microorganisms (GCM) 10K type strain sequencing project: providing services to taxonomists for standard genome sequencing and annotation.</title>
        <authorList>
            <consortium name="The Broad Institute Genomics Platform"/>
            <consortium name="The Broad Institute Genome Sequencing Center for Infectious Disease"/>
            <person name="Wu L."/>
            <person name="Ma J."/>
        </authorList>
    </citation>
    <scope>NUCLEOTIDE SEQUENCE [LARGE SCALE GENOMIC DNA]</scope>
    <source>
        <strain evidence="2">XZYJ18</strain>
    </source>
</reference>
<proteinExistence type="predicted"/>
<dbReference type="RefSeq" id="WP_378580350.1">
    <property type="nucleotide sequence ID" value="NZ_JBHSFQ010000053.1"/>
</dbReference>
<evidence type="ECO:0000313" key="2">
    <source>
        <dbReference type="Proteomes" id="UP001595923"/>
    </source>
</evidence>
<protein>
    <recommendedName>
        <fullName evidence="3">WXG100 family type VII secretion target</fullName>
    </recommendedName>
</protein>
<name>A0ABV9E5H2_9ACTN</name>
<evidence type="ECO:0000313" key="1">
    <source>
        <dbReference type="EMBL" id="MFC4565923.1"/>
    </source>
</evidence>